<dbReference type="Proteomes" id="UP000076078">
    <property type="component" value="Unassembled WGS sequence"/>
</dbReference>
<comment type="caution">
    <text evidence="2">The sequence shown here is derived from an EMBL/GenBank/DDBJ whole genome shotgun (WGS) entry which is preliminary data.</text>
</comment>
<gene>
    <name evidence="2" type="ORF">DLAC_03678</name>
</gene>
<dbReference type="Pfam" id="PF06127">
    <property type="entry name" value="Mpo1-like"/>
    <property type="match status" value="1"/>
</dbReference>
<dbReference type="PANTHER" id="PTHR34205">
    <property type="entry name" value="TRANSMEMBRANE PROTEIN"/>
    <property type="match status" value="1"/>
</dbReference>
<dbReference type="AlphaFoldDB" id="A0A152A0K6"/>
<dbReference type="EMBL" id="LODT01000020">
    <property type="protein sequence ID" value="KYQ99738.1"/>
    <property type="molecule type" value="Genomic_DNA"/>
</dbReference>
<accession>A0A152A0K6</accession>
<organism evidence="2 3">
    <name type="scientific">Tieghemostelium lacteum</name>
    <name type="common">Slime mold</name>
    <name type="synonym">Dictyostelium lacteum</name>
    <dbReference type="NCBI Taxonomy" id="361077"/>
    <lineage>
        <taxon>Eukaryota</taxon>
        <taxon>Amoebozoa</taxon>
        <taxon>Evosea</taxon>
        <taxon>Eumycetozoa</taxon>
        <taxon>Dictyostelia</taxon>
        <taxon>Dictyosteliales</taxon>
        <taxon>Raperosteliaceae</taxon>
        <taxon>Tieghemostelium</taxon>
    </lineage>
</organism>
<evidence type="ECO:0000313" key="2">
    <source>
        <dbReference type="EMBL" id="KYQ99738.1"/>
    </source>
</evidence>
<evidence type="ECO:0008006" key="4">
    <source>
        <dbReference type="Google" id="ProtNLM"/>
    </source>
</evidence>
<dbReference type="OrthoDB" id="5511466at2759"/>
<protein>
    <recommendedName>
        <fullName evidence="4">Transmembrane protein</fullName>
    </recommendedName>
</protein>
<keyword evidence="1" id="KW-0812">Transmembrane</keyword>
<reference evidence="2 3" key="1">
    <citation type="submission" date="2015-12" db="EMBL/GenBank/DDBJ databases">
        <title>Dictyostelia acquired genes for synthesis and detection of signals that induce cell-type specialization by lateral gene transfer from prokaryotes.</title>
        <authorList>
            <person name="Gloeckner G."/>
            <person name="Schaap P."/>
        </authorList>
    </citation>
    <scope>NUCLEOTIDE SEQUENCE [LARGE SCALE GENOMIC DNA]</scope>
    <source>
        <strain evidence="2 3">TK</strain>
    </source>
</reference>
<dbReference type="PANTHER" id="PTHR34205:SF2">
    <property type="entry name" value="DUF962 DOMAIN-CONTAINING PROTEIN"/>
    <property type="match status" value="1"/>
</dbReference>
<dbReference type="InParanoid" id="A0A152A0K6"/>
<evidence type="ECO:0000256" key="1">
    <source>
        <dbReference type="SAM" id="Phobius"/>
    </source>
</evidence>
<name>A0A152A0K6_TIELA</name>
<feature type="transmembrane region" description="Helical" evidence="1">
    <location>
        <begin position="31"/>
        <end position="48"/>
    </location>
</feature>
<evidence type="ECO:0000313" key="3">
    <source>
        <dbReference type="Proteomes" id="UP000076078"/>
    </source>
</evidence>
<keyword evidence="3" id="KW-1185">Reference proteome</keyword>
<keyword evidence="1" id="KW-0472">Membrane</keyword>
<dbReference type="InterPro" id="IPR009305">
    <property type="entry name" value="Mpo1-like"/>
</dbReference>
<dbReference type="OMA" id="FRHPLYS"/>
<sequence>MTDKNMVVYTTFEDFYPFYLKEHSNRTNRRLHFVGTTLALLSIVYFFLTKKYHLLFVPLIFGYGFAWVGHFFFQKNKPATFKYPWFSLRGDFRMYQSIWSGKIKF</sequence>
<keyword evidence="1" id="KW-1133">Transmembrane helix</keyword>
<feature type="transmembrane region" description="Helical" evidence="1">
    <location>
        <begin position="54"/>
        <end position="73"/>
    </location>
</feature>
<proteinExistence type="predicted"/>